<evidence type="ECO:0000313" key="1">
    <source>
        <dbReference type="EMBL" id="PZC75064.1"/>
    </source>
</evidence>
<proteinExistence type="predicted"/>
<name>A0A2W1BN60_HELAM</name>
<dbReference type="AlphaFoldDB" id="A0A2W1BN60"/>
<gene>
    <name evidence="1" type="primary">HaOG206792</name>
    <name evidence="1" type="ORF">B5X24_HaOG206792</name>
</gene>
<sequence>MVSIVLLTTEEVLQRNGYWSCLDTVWITEELEPFEEVKPEHLYIKPLSRDYYYAKYPEIPRSESEDEHSLTLSGFQSKHSEWKSKVCVKRFDAQRRNSRQSHLSFNEVKARNSASFNKETRRATSWSEQYCCNNVPSTTRHNANTESIPSRNHDEKVRDFLNRLLESVPPPPIEELQDSSDDINACSIVEPPKEFVAFDDIEIPGYADFENDKILQTERGHSLLPATSTLKKSQRRVSFNLNTSRTEFESNESWYDSIYGISDLMLSASGENIIRDLDSFNASLNTGDQDNFPSWSEILMECEVNDSIVRSQDSTEEVISKSHCVDAQIQDLGSDDISDEETCYARFAIYKIHQTMKIQGHMVDSSPMKDLSEDDCNFTDKKLEDPYFFGAMYRLAPNSFEDIEELVNNRASST</sequence>
<dbReference type="EMBL" id="KZ150012">
    <property type="protein sequence ID" value="PZC75064.1"/>
    <property type="molecule type" value="Genomic_DNA"/>
</dbReference>
<dbReference type="Proteomes" id="UP000249218">
    <property type="component" value="Unassembled WGS sequence"/>
</dbReference>
<organism evidence="1 2">
    <name type="scientific">Helicoverpa armigera</name>
    <name type="common">Cotton bollworm</name>
    <name type="synonym">Heliothis armigera</name>
    <dbReference type="NCBI Taxonomy" id="29058"/>
    <lineage>
        <taxon>Eukaryota</taxon>
        <taxon>Metazoa</taxon>
        <taxon>Ecdysozoa</taxon>
        <taxon>Arthropoda</taxon>
        <taxon>Hexapoda</taxon>
        <taxon>Insecta</taxon>
        <taxon>Pterygota</taxon>
        <taxon>Neoptera</taxon>
        <taxon>Endopterygota</taxon>
        <taxon>Lepidoptera</taxon>
        <taxon>Glossata</taxon>
        <taxon>Ditrysia</taxon>
        <taxon>Noctuoidea</taxon>
        <taxon>Noctuidae</taxon>
        <taxon>Heliothinae</taxon>
        <taxon>Helicoverpa</taxon>
    </lineage>
</organism>
<protein>
    <submittedName>
        <fullName evidence="1">Uncharacterized protein</fullName>
    </submittedName>
</protein>
<accession>A0A2W1BN60</accession>
<reference evidence="1 2" key="1">
    <citation type="journal article" date="2017" name="BMC Biol.">
        <title>Genomic innovations, transcriptional plasticity and gene loss underlying the evolution and divergence of two highly polyphagous and invasive Helicoverpa pest species.</title>
        <authorList>
            <person name="Pearce S.L."/>
            <person name="Clarke D.F."/>
            <person name="East P.D."/>
            <person name="Elfekih S."/>
            <person name="Gordon K.H."/>
            <person name="Jermiin L.S."/>
            <person name="McGaughran A."/>
            <person name="Oakeshott J.G."/>
            <person name="Papanikolaou A."/>
            <person name="Perera O.P."/>
            <person name="Rane R.V."/>
            <person name="Richards S."/>
            <person name="Tay W.T."/>
            <person name="Walsh T.K."/>
            <person name="Anderson A."/>
            <person name="Anderson C.J."/>
            <person name="Asgari S."/>
            <person name="Board P.G."/>
            <person name="Bretschneider A."/>
            <person name="Campbell P.M."/>
            <person name="Chertemps T."/>
            <person name="Christeller J.T."/>
            <person name="Coppin C.W."/>
            <person name="Downes S.J."/>
            <person name="Duan G."/>
            <person name="Farnsworth C.A."/>
            <person name="Good R.T."/>
            <person name="Han L.B."/>
            <person name="Han Y.C."/>
            <person name="Hatje K."/>
            <person name="Horne I."/>
            <person name="Huang Y.P."/>
            <person name="Hughes D.S."/>
            <person name="Jacquin-Joly E."/>
            <person name="James W."/>
            <person name="Jhangiani S."/>
            <person name="Kollmar M."/>
            <person name="Kuwar S.S."/>
            <person name="Li S."/>
            <person name="Liu N.Y."/>
            <person name="Maibeche M.T."/>
            <person name="Miller J.R."/>
            <person name="Montagne N."/>
            <person name="Perry T."/>
            <person name="Qu J."/>
            <person name="Song S.V."/>
            <person name="Sutton G.G."/>
            <person name="Vogel H."/>
            <person name="Walenz B.P."/>
            <person name="Xu W."/>
            <person name="Zhang H.J."/>
            <person name="Zou Z."/>
            <person name="Batterham P."/>
            <person name="Edwards O.R."/>
            <person name="Feyereisen R."/>
            <person name="Gibbs R.A."/>
            <person name="Heckel D.G."/>
            <person name="McGrath A."/>
            <person name="Robin C."/>
            <person name="Scherer S.E."/>
            <person name="Worley K.C."/>
            <person name="Wu Y.D."/>
        </authorList>
    </citation>
    <scope>NUCLEOTIDE SEQUENCE [LARGE SCALE GENOMIC DNA]</scope>
    <source>
        <strain evidence="1">Harm_GR_Male_#8</strain>
        <tissue evidence="1">Whole organism</tissue>
    </source>
</reference>
<keyword evidence="2" id="KW-1185">Reference proteome</keyword>
<evidence type="ECO:0000313" key="2">
    <source>
        <dbReference type="Proteomes" id="UP000249218"/>
    </source>
</evidence>